<keyword evidence="3" id="KW-0805">Transcription regulation</keyword>
<name>A0A6I8NG88_ORNAN</name>
<dbReference type="GO" id="GO:0005634">
    <property type="term" value="C:nucleus"/>
    <property type="evidence" value="ECO:0007669"/>
    <property type="project" value="UniProtKB-SubCell"/>
</dbReference>
<organism evidence="8 9">
    <name type="scientific">Ornithorhynchus anatinus</name>
    <name type="common">Duckbill platypus</name>
    <dbReference type="NCBI Taxonomy" id="9258"/>
    <lineage>
        <taxon>Eukaryota</taxon>
        <taxon>Metazoa</taxon>
        <taxon>Chordata</taxon>
        <taxon>Craniata</taxon>
        <taxon>Vertebrata</taxon>
        <taxon>Euteleostomi</taxon>
        <taxon>Mammalia</taxon>
        <taxon>Monotremata</taxon>
        <taxon>Ornithorhynchidae</taxon>
        <taxon>Ornithorhynchus</taxon>
    </lineage>
</organism>
<dbReference type="SUPFAM" id="SSF47459">
    <property type="entry name" value="HLH, helix-loop-helix DNA-binding domain"/>
    <property type="match status" value="1"/>
</dbReference>
<evidence type="ECO:0000256" key="2">
    <source>
        <dbReference type="ARBA" id="ARBA00022491"/>
    </source>
</evidence>
<dbReference type="InterPro" id="IPR011598">
    <property type="entry name" value="bHLH_dom"/>
</dbReference>
<keyword evidence="2" id="KW-0678">Repressor</keyword>
<dbReference type="InterPro" id="IPR036638">
    <property type="entry name" value="HLH_DNA-bd_sf"/>
</dbReference>
<dbReference type="Bgee" id="ENSOANG00000038720">
    <property type="expression patterns" value="Expressed in heart and 1 other cell type or tissue"/>
</dbReference>
<evidence type="ECO:0000256" key="5">
    <source>
        <dbReference type="ARBA" id="ARBA00023242"/>
    </source>
</evidence>
<protein>
    <recommendedName>
        <fullName evidence="7">BHLH domain-containing protein</fullName>
    </recommendedName>
</protein>
<dbReference type="AlphaFoldDB" id="A0A6I8NG88"/>
<evidence type="ECO:0000256" key="1">
    <source>
        <dbReference type="ARBA" id="ARBA00004123"/>
    </source>
</evidence>
<dbReference type="GO" id="GO:0046983">
    <property type="term" value="F:protein dimerization activity"/>
    <property type="evidence" value="ECO:0007669"/>
    <property type="project" value="InterPro"/>
</dbReference>
<evidence type="ECO:0000313" key="8">
    <source>
        <dbReference type="Ensembl" id="ENSOANP00000040105.1"/>
    </source>
</evidence>
<feature type="region of interest" description="Disordered" evidence="6">
    <location>
        <begin position="141"/>
        <end position="164"/>
    </location>
</feature>
<evidence type="ECO:0000256" key="6">
    <source>
        <dbReference type="SAM" id="MobiDB-lite"/>
    </source>
</evidence>
<dbReference type="InterPro" id="IPR050370">
    <property type="entry name" value="HES_HEY"/>
</dbReference>
<feature type="domain" description="BHLH" evidence="7">
    <location>
        <begin position="15"/>
        <end position="61"/>
    </location>
</feature>
<dbReference type="Proteomes" id="UP000002279">
    <property type="component" value="Chromosome 5"/>
</dbReference>
<reference evidence="8" key="2">
    <citation type="submission" date="2025-08" db="UniProtKB">
        <authorList>
            <consortium name="Ensembl"/>
        </authorList>
    </citation>
    <scope>IDENTIFICATION</scope>
    <source>
        <strain evidence="8">Glennie</strain>
    </source>
</reference>
<evidence type="ECO:0000313" key="9">
    <source>
        <dbReference type="Proteomes" id="UP000002279"/>
    </source>
</evidence>
<evidence type="ECO:0000259" key="7">
    <source>
        <dbReference type="Pfam" id="PF00010"/>
    </source>
</evidence>
<dbReference type="PANTHER" id="PTHR10985">
    <property type="entry name" value="BASIC HELIX-LOOP-HELIX TRANSCRIPTION FACTOR, HES-RELATED"/>
    <property type="match status" value="1"/>
</dbReference>
<comment type="subcellular location">
    <subcellularLocation>
        <location evidence="1">Nucleus</location>
    </subcellularLocation>
</comment>
<reference evidence="8" key="3">
    <citation type="submission" date="2025-09" db="UniProtKB">
        <authorList>
            <consortium name="Ensembl"/>
        </authorList>
    </citation>
    <scope>IDENTIFICATION</scope>
    <source>
        <strain evidence="8">Glennie</strain>
    </source>
</reference>
<feature type="compositionally biased region" description="Low complexity" evidence="6">
    <location>
        <begin position="152"/>
        <end position="164"/>
    </location>
</feature>
<keyword evidence="5" id="KW-0539">Nucleus</keyword>
<keyword evidence="4" id="KW-0804">Transcription</keyword>
<evidence type="ECO:0000256" key="3">
    <source>
        <dbReference type="ARBA" id="ARBA00023015"/>
    </source>
</evidence>
<proteinExistence type="predicted"/>
<dbReference type="Gene3D" id="4.10.280.10">
    <property type="entry name" value="Helix-loop-helix DNA-binding domain"/>
    <property type="match status" value="1"/>
</dbReference>
<dbReference type="Pfam" id="PF00010">
    <property type="entry name" value="HLH"/>
    <property type="match status" value="1"/>
</dbReference>
<accession>A0A6I8NG88</accession>
<evidence type="ECO:0000256" key="4">
    <source>
        <dbReference type="ARBA" id="ARBA00023163"/>
    </source>
</evidence>
<sequence>GPPSTPSHKLPGPLRKPMVEKMPWDRIDSSIEQLKHLLDTEFLGTQPHSRLEKANILDTTVSSGEHRQVFGRRSKSPHQDYRAGITHCLTDSLLYLSLHRTSADVRLRMWGHFRKTPARVLAAQKNPPYTLSGRVLHIQAATPEGPQPPAGPSFLSLLLPSSTP</sequence>
<reference evidence="8 9" key="1">
    <citation type="journal article" date="2008" name="Nature">
        <title>Genome analysis of the platypus reveals unique signatures of evolution.</title>
        <authorList>
            <person name="Warren W.C."/>
            <person name="Hillier L.W."/>
            <person name="Marshall Graves J.A."/>
            <person name="Birney E."/>
            <person name="Ponting C.P."/>
            <person name="Grutzner F."/>
            <person name="Belov K."/>
            <person name="Miller W."/>
            <person name="Clarke L."/>
            <person name="Chinwalla A.T."/>
            <person name="Yang S.P."/>
            <person name="Heger A."/>
            <person name="Locke D.P."/>
            <person name="Miethke P."/>
            <person name="Waters P.D."/>
            <person name="Veyrunes F."/>
            <person name="Fulton L."/>
            <person name="Fulton B."/>
            <person name="Graves T."/>
            <person name="Wallis J."/>
            <person name="Puente X.S."/>
            <person name="Lopez-Otin C."/>
            <person name="Ordonez G.R."/>
            <person name="Eichler E.E."/>
            <person name="Chen L."/>
            <person name="Cheng Z."/>
            <person name="Deakin J.E."/>
            <person name="Alsop A."/>
            <person name="Thompson K."/>
            <person name="Kirby P."/>
            <person name="Papenfuss A.T."/>
            <person name="Wakefield M.J."/>
            <person name="Olender T."/>
            <person name="Lancet D."/>
            <person name="Huttley G.A."/>
            <person name="Smit A.F."/>
            <person name="Pask A."/>
            <person name="Temple-Smith P."/>
            <person name="Batzer M.A."/>
            <person name="Walker J.A."/>
            <person name="Konkel M.K."/>
            <person name="Harris R.S."/>
            <person name="Whittington C.M."/>
            <person name="Wong E.S."/>
            <person name="Gemmell N.J."/>
            <person name="Buschiazzo E."/>
            <person name="Vargas Jentzsch I.M."/>
            <person name="Merkel A."/>
            <person name="Schmitz J."/>
            <person name="Zemann A."/>
            <person name="Churakov G."/>
            <person name="Kriegs J.O."/>
            <person name="Brosius J."/>
            <person name="Murchison E.P."/>
            <person name="Sachidanandam R."/>
            <person name="Smith C."/>
            <person name="Hannon G.J."/>
            <person name="Tsend-Ayush E."/>
            <person name="McMillan D."/>
            <person name="Attenborough R."/>
            <person name="Rens W."/>
            <person name="Ferguson-Smith M."/>
            <person name="Lefevre C.M."/>
            <person name="Sharp J.A."/>
            <person name="Nicholas K.R."/>
            <person name="Ray D.A."/>
            <person name="Kube M."/>
            <person name="Reinhardt R."/>
            <person name="Pringle T.H."/>
            <person name="Taylor J."/>
            <person name="Jones R.C."/>
            <person name="Nixon B."/>
            <person name="Dacheux J.L."/>
            <person name="Niwa H."/>
            <person name="Sekita Y."/>
            <person name="Huang X."/>
            <person name="Stark A."/>
            <person name="Kheradpour P."/>
            <person name="Kellis M."/>
            <person name="Flicek P."/>
            <person name="Chen Y."/>
            <person name="Webber C."/>
            <person name="Hardison R."/>
            <person name="Nelson J."/>
            <person name="Hallsworth-Pepin K."/>
            <person name="Delehaunty K."/>
            <person name="Markovic C."/>
            <person name="Minx P."/>
            <person name="Feng Y."/>
            <person name="Kremitzki C."/>
            <person name="Mitreva M."/>
            <person name="Glasscock J."/>
            <person name="Wylie T."/>
            <person name="Wohldmann P."/>
            <person name="Thiru P."/>
            <person name="Nhan M.N."/>
            <person name="Pohl C.S."/>
            <person name="Smith S.M."/>
            <person name="Hou S."/>
            <person name="Nefedov M."/>
            <person name="de Jong P.J."/>
            <person name="Renfree M.B."/>
            <person name="Mardis E.R."/>
            <person name="Wilson R.K."/>
        </authorList>
    </citation>
    <scope>NUCLEOTIDE SEQUENCE [LARGE SCALE GENOMIC DNA]</scope>
    <source>
        <strain evidence="8 9">Glennie</strain>
    </source>
</reference>
<dbReference type="Ensembl" id="ENSOANT00000053608.1">
    <property type="protein sequence ID" value="ENSOANP00000040105.1"/>
    <property type="gene ID" value="ENSOANG00000038720.1"/>
</dbReference>
<keyword evidence="9" id="KW-1185">Reference proteome</keyword>